<dbReference type="RefSeq" id="XP_007833500.1">
    <property type="nucleotide sequence ID" value="XM_007835309.1"/>
</dbReference>
<dbReference type="KEGG" id="pfy:PFICI_06728"/>
<accession>W3X9A9</accession>
<sequence>MRQISSGDALEQQLFSGADIDMDGVCTRCRSIPWDELACSEPPTCEEGVQIIEIPESHDHLLNSACRICRLFATIKPEVASPNFGKVKEGPRPTEKAPETCVLTRFSARSALCEAVDTNVEFGVPNDGNILGMMFNDVGRPNWFWKAGFLGIQQLTRKADFGIHCIDSSTANFDMIKSCLSICQNTHAACSATKGAPIPGLQVIDCMRTLPEVIVAPTDCEYVALSYVWGPTPWTGAGFSPVIMDAMTATVKLGLQYLWVDRHCIDQDHPEHRRDQIARMGDIYAQAAITIIASSHNLSSYGLPGVGHGVRRPQSVEKIGEITLIEGYEHPAYEIGKSPWATRGWTLQETLLSPRRVMFSDTQITYLCDTTFWVESWERPGLDTRPRDSWRFETEGLVPVTDRLMADTFGAYRHSIKIMMGYSERSLSYDTDALNACRGIIQQLEKSSIFCPWAIPASGELFMIDWYHPKGPPEKRRGMFPTWSFLDWHGPIVASRFGTWNYQHMKIALGSLHEPTISFPLEGQIPSTETLLRRDWRYLHITGPIVNLHMVQREFDSKQRSLSTTLNLSQDGLSSMAIIPRPRDGQFVTLQVSENVHMLSVVKWDVDELPSSVVGLVLHRGTRISNSSRVVELSVLVLEESEGVYRRVGFIRHFLYDVIRPYSPKSIIPEIAFTDSAGESLDELDWPIEVGVGAKYSTDDPLWVKEAEMRSIIIE</sequence>
<feature type="domain" description="Heterokaryon incompatibility" evidence="1">
    <location>
        <begin position="222"/>
        <end position="349"/>
    </location>
</feature>
<evidence type="ECO:0000313" key="2">
    <source>
        <dbReference type="EMBL" id="ETS81726.1"/>
    </source>
</evidence>
<dbReference type="PANTHER" id="PTHR33112">
    <property type="entry name" value="DOMAIN PROTEIN, PUTATIVE-RELATED"/>
    <property type="match status" value="1"/>
</dbReference>
<reference evidence="3" key="1">
    <citation type="journal article" date="2015" name="BMC Genomics">
        <title>Genomic and transcriptomic analysis of the endophytic fungus Pestalotiopsis fici reveals its lifestyle and high potential for synthesis of natural products.</title>
        <authorList>
            <person name="Wang X."/>
            <person name="Zhang X."/>
            <person name="Liu L."/>
            <person name="Xiang M."/>
            <person name="Wang W."/>
            <person name="Sun X."/>
            <person name="Che Y."/>
            <person name="Guo L."/>
            <person name="Liu G."/>
            <person name="Guo L."/>
            <person name="Wang C."/>
            <person name="Yin W.B."/>
            <person name="Stadler M."/>
            <person name="Zhang X."/>
            <person name="Liu X."/>
        </authorList>
    </citation>
    <scope>NUCLEOTIDE SEQUENCE [LARGE SCALE GENOMIC DNA]</scope>
    <source>
        <strain evidence="3">W106-1 / CGMCC3.15140</strain>
    </source>
</reference>
<dbReference type="HOGENOM" id="CLU_002639_4_4_1"/>
<evidence type="ECO:0000259" key="1">
    <source>
        <dbReference type="Pfam" id="PF06985"/>
    </source>
</evidence>
<keyword evidence="3" id="KW-1185">Reference proteome</keyword>
<dbReference type="PANTHER" id="PTHR33112:SF1">
    <property type="entry name" value="HETEROKARYON INCOMPATIBILITY DOMAIN-CONTAINING PROTEIN"/>
    <property type="match status" value="1"/>
</dbReference>
<organism evidence="2 3">
    <name type="scientific">Pestalotiopsis fici (strain W106-1 / CGMCC3.15140)</name>
    <dbReference type="NCBI Taxonomy" id="1229662"/>
    <lineage>
        <taxon>Eukaryota</taxon>
        <taxon>Fungi</taxon>
        <taxon>Dikarya</taxon>
        <taxon>Ascomycota</taxon>
        <taxon>Pezizomycotina</taxon>
        <taxon>Sordariomycetes</taxon>
        <taxon>Xylariomycetidae</taxon>
        <taxon>Amphisphaeriales</taxon>
        <taxon>Sporocadaceae</taxon>
        <taxon>Pestalotiopsis</taxon>
    </lineage>
</organism>
<dbReference type="Pfam" id="PF06985">
    <property type="entry name" value="HET"/>
    <property type="match status" value="1"/>
</dbReference>
<dbReference type="OrthoDB" id="5428863at2759"/>
<dbReference type="GeneID" id="19271741"/>
<name>W3X9A9_PESFW</name>
<dbReference type="OMA" id="VEIECEM"/>
<dbReference type="STRING" id="1229662.W3X9A9"/>
<dbReference type="EMBL" id="KI912112">
    <property type="protein sequence ID" value="ETS81726.1"/>
    <property type="molecule type" value="Genomic_DNA"/>
</dbReference>
<dbReference type="InterPro" id="IPR010730">
    <property type="entry name" value="HET"/>
</dbReference>
<gene>
    <name evidence="2" type="ORF">PFICI_06728</name>
</gene>
<dbReference type="AlphaFoldDB" id="W3X9A9"/>
<protein>
    <recommendedName>
        <fullName evidence="1">Heterokaryon incompatibility domain-containing protein</fullName>
    </recommendedName>
</protein>
<evidence type="ECO:0000313" key="3">
    <source>
        <dbReference type="Proteomes" id="UP000030651"/>
    </source>
</evidence>
<dbReference type="InParanoid" id="W3X9A9"/>
<dbReference type="Proteomes" id="UP000030651">
    <property type="component" value="Unassembled WGS sequence"/>
</dbReference>
<proteinExistence type="predicted"/>